<dbReference type="InterPro" id="IPR016837">
    <property type="entry name" value="Uncharacterised_Ycf55_cyanobac"/>
</dbReference>
<dbReference type="InterPro" id="IPR001789">
    <property type="entry name" value="Sig_transdc_resp-reg_receiver"/>
</dbReference>
<protein>
    <submittedName>
        <fullName evidence="3">Response regulator receiver protein</fullName>
    </submittedName>
</protein>
<dbReference type="Pfam" id="PF12452">
    <property type="entry name" value="DUF3685"/>
    <property type="match status" value="1"/>
</dbReference>
<dbReference type="eggNOG" id="COG2197">
    <property type="taxonomic scope" value="Bacteria"/>
</dbReference>
<evidence type="ECO:0000313" key="3">
    <source>
        <dbReference type="EMBL" id="ACL42623.1"/>
    </source>
</evidence>
<dbReference type="SUPFAM" id="SSF52172">
    <property type="entry name" value="CheY-like"/>
    <property type="match status" value="1"/>
</dbReference>
<dbReference type="PANTHER" id="PTHR45566">
    <property type="entry name" value="HTH-TYPE TRANSCRIPTIONAL REGULATOR YHJB-RELATED"/>
    <property type="match status" value="1"/>
</dbReference>
<dbReference type="Gene3D" id="3.40.50.2300">
    <property type="match status" value="1"/>
</dbReference>
<dbReference type="InterPro" id="IPR058245">
    <property type="entry name" value="NreC/VraR/RcsB-like_REC"/>
</dbReference>
<accession>B8HRW4</accession>
<evidence type="ECO:0000256" key="1">
    <source>
        <dbReference type="PROSITE-ProRule" id="PRU00169"/>
    </source>
</evidence>
<feature type="modified residue" description="4-aspartylphosphate" evidence="1">
    <location>
        <position position="80"/>
    </location>
</feature>
<proteinExistence type="predicted"/>
<dbReference type="InterPro" id="IPR051015">
    <property type="entry name" value="EvgA-like"/>
</dbReference>
<organism evidence="3">
    <name type="scientific">Cyanothece sp. (strain PCC 7425 / ATCC 29141)</name>
    <dbReference type="NCBI Taxonomy" id="395961"/>
    <lineage>
        <taxon>Bacteria</taxon>
        <taxon>Bacillati</taxon>
        <taxon>Cyanobacteriota</taxon>
        <taxon>Cyanophyceae</taxon>
        <taxon>Gomontiellales</taxon>
        <taxon>Cyanothecaceae</taxon>
        <taxon>Cyanothece</taxon>
    </lineage>
</organism>
<dbReference type="EMBL" id="CP001344">
    <property type="protein sequence ID" value="ACL42623.1"/>
    <property type="molecule type" value="Genomic_DNA"/>
</dbReference>
<dbReference type="HOGENOM" id="CLU_035485_0_0_3"/>
<sequence>MPPEHSRSLAERELLHLVLVDPDPIFRSGLRLWIERSADLRVVAEFGDGRAALAVVRKGMDLEKTAGTAAKPPLDLVILDPEVQVSPDSESAFLFQQLKWQFPSLPLLLLGRSVDPALLSLAYQMGVEGYCPKGTDIETLHRLIQQLAKGGRSWPATLMGLNLSNRSTPSSPAPGLISRWRYQLASSGLREMEMALAAAQIQLNRGRLSWLERKILEGQQREIRCARWLVLHLLPASPPFESSSDLPINRPPVPPAAVLPAPTLQTLLIESTLAKISTGLPNLTGAPLEIEILHPEKRQELVAIVLHQLEQLLASLQAAQLTHTQLAERRSQILEDLWQNSTTDFFGKYKILDLPTHPPVEIPLVSTLLQDRPIVATAILVKIPLVVELLSHLLLKTPLAVDNAVYAVGSPDAVRRCEMLCHNLVLQVANAVIQPLLNRFAQIEAIKQSFYQQQMLSTRELERFRNALSWKYRYQSWFSEPQEVFESRVSLIVLGDQGLEKRSIYLPRNQELQQLQGIPFLVTIALEFRDAVAPPLRTSVAFLGRGLIYLLTQVIGRGLGLIGRGILQGLGHSWQDLQAPRRSRN</sequence>
<dbReference type="KEGG" id="cyn:Cyan7425_0227"/>
<dbReference type="GO" id="GO:0000160">
    <property type="term" value="P:phosphorelay signal transduction system"/>
    <property type="evidence" value="ECO:0007669"/>
    <property type="project" value="InterPro"/>
</dbReference>
<reference evidence="3" key="1">
    <citation type="submission" date="2009-01" db="EMBL/GenBank/DDBJ databases">
        <title>Complete sequence of chromosome Cyanothece sp. PCC 7425.</title>
        <authorList>
            <consortium name="US DOE Joint Genome Institute"/>
            <person name="Lucas S."/>
            <person name="Copeland A."/>
            <person name="Lapidus A."/>
            <person name="Glavina del Rio T."/>
            <person name="Dalin E."/>
            <person name="Tice H."/>
            <person name="Bruce D."/>
            <person name="Goodwin L."/>
            <person name="Pitluck S."/>
            <person name="Sims D."/>
            <person name="Meineke L."/>
            <person name="Brettin T."/>
            <person name="Detter J.C."/>
            <person name="Han C."/>
            <person name="Larimer F."/>
            <person name="Land M."/>
            <person name="Hauser L."/>
            <person name="Kyrpides N."/>
            <person name="Ovchinnikova G."/>
            <person name="Liberton M."/>
            <person name="Stoeckel J."/>
            <person name="Banerjee A."/>
            <person name="Singh A."/>
            <person name="Page L."/>
            <person name="Sato H."/>
            <person name="Zhao L."/>
            <person name="Sherman L."/>
            <person name="Pakrasi H."/>
            <person name="Richardson P."/>
        </authorList>
    </citation>
    <scope>NUCLEOTIDE SEQUENCE</scope>
    <source>
        <strain evidence="3">PCC 7425</strain>
    </source>
</reference>
<feature type="domain" description="Response regulatory" evidence="2">
    <location>
        <begin position="16"/>
        <end position="148"/>
    </location>
</feature>
<dbReference type="OrthoDB" id="458149at2"/>
<dbReference type="PANTHER" id="PTHR45566:SF1">
    <property type="entry name" value="HTH-TYPE TRANSCRIPTIONAL REGULATOR YHJB-RELATED"/>
    <property type="match status" value="1"/>
</dbReference>
<dbReference type="CDD" id="cd17535">
    <property type="entry name" value="REC_NarL-like"/>
    <property type="match status" value="1"/>
</dbReference>
<name>B8HRW4_CYAP4</name>
<dbReference type="SMART" id="SM00448">
    <property type="entry name" value="REC"/>
    <property type="match status" value="1"/>
</dbReference>
<gene>
    <name evidence="3" type="ordered locus">Cyan7425_0227</name>
</gene>
<keyword evidence="1" id="KW-0597">Phosphoprotein</keyword>
<dbReference type="InterPro" id="IPR011006">
    <property type="entry name" value="CheY-like_superfamily"/>
</dbReference>
<dbReference type="AlphaFoldDB" id="B8HRW4"/>
<dbReference type="InterPro" id="IPR022552">
    <property type="entry name" value="UPF_Ycf55"/>
</dbReference>
<dbReference type="PIRSF" id="PIRSF026434">
    <property type="entry name" value="RR_ycf55_prd"/>
    <property type="match status" value="1"/>
</dbReference>
<evidence type="ECO:0000259" key="2">
    <source>
        <dbReference type="PROSITE" id="PS50110"/>
    </source>
</evidence>
<dbReference type="PROSITE" id="PS50110">
    <property type="entry name" value="RESPONSE_REGULATORY"/>
    <property type="match status" value="1"/>
</dbReference>
<dbReference type="STRING" id="395961.Cyan7425_0227"/>